<dbReference type="GO" id="GO:0036373">
    <property type="term" value="F:L-fucose mutarotase activity"/>
    <property type="evidence" value="ECO:0007669"/>
    <property type="project" value="UniProtKB-EC"/>
</dbReference>
<proteinExistence type="predicted"/>
<evidence type="ECO:0000313" key="4">
    <source>
        <dbReference type="EMBL" id="SVA21896.1"/>
    </source>
</evidence>
<organism evidence="4">
    <name type="scientific">marine metagenome</name>
    <dbReference type="NCBI Taxonomy" id="408172"/>
    <lineage>
        <taxon>unclassified sequences</taxon>
        <taxon>metagenomes</taxon>
        <taxon>ecological metagenomes</taxon>
    </lineage>
</organism>
<dbReference type="SUPFAM" id="SSF102546">
    <property type="entry name" value="RbsD-like"/>
    <property type="match status" value="1"/>
</dbReference>
<name>A0A381U0X6_9ZZZZ</name>
<evidence type="ECO:0000256" key="1">
    <source>
        <dbReference type="ARBA" id="ARBA00023235"/>
    </source>
</evidence>
<dbReference type="InterPro" id="IPR023750">
    <property type="entry name" value="RbsD-like_sf"/>
</dbReference>
<dbReference type="GO" id="GO:0006004">
    <property type="term" value="P:fucose metabolic process"/>
    <property type="evidence" value="ECO:0007669"/>
    <property type="project" value="TreeGrafter"/>
</dbReference>
<dbReference type="GO" id="GO:0042806">
    <property type="term" value="F:fucose binding"/>
    <property type="evidence" value="ECO:0007669"/>
    <property type="project" value="TreeGrafter"/>
</dbReference>
<evidence type="ECO:0000256" key="2">
    <source>
        <dbReference type="ARBA" id="ARBA00036324"/>
    </source>
</evidence>
<reference evidence="4" key="1">
    <citation type="submission" date="2018-05" db="EMBL/GenBank/DDBJ databases">
        <authorList>
            <person name="Lanie J.A."/>
            <person name="Ng W.-L."/>
            <person name="Kazmierczak K.M."/>
            <person name="Andrzejewski T.M."/>
            <person name="Davidsen T.M."/>
            <person name="Wayne K.J."/>
            <person name="Tettelin H."/>
            <person name="Glass J.I."/>
            <person name="Rusch D."/>
            <person name="Podicherti R."/>
            <person name="Tsui H.-C.T."/>
            <person name="Winkler M.E."/>
        </authorList>
    </citation>
    <scope>NUCLEOTIDE SEQUENCE</scope>
</reference>
<dbReference type="AlphaFoldDB" id="A0A381U0X6"/>
<dbReference type="EC" id="5.1.3.29" evidence="3"/>
<accession>A0A381U0X6</accession>
<dbReference type="EMBL" id="UINC01005527">
    <property type="protein sequence ID" value="SVA21896.1"/>
    <property type="molecule type" value="Genomic_DNA"/>
</dbReference>
<dbReference type="Pfam" id="PF05025">
    <property type="entry name" value="RbsD_FucU"/>
    <property type="match status" value="1"/>
</dbReference>
<dbReference type="PANTHER" id="PTHR31690:SF4">
    <property type="entry name" value="FUCOSE MUTAROTASE"/>
    <property type="match status" value="1"/>
</dbReference>
<evidence type="ECO:0000256" key="3">
    <source>
        <dbReference type="ARBA" id="ARBA00038859"/>
    </source>
</evidence>
<dbReference type="InterPro" id="IPR050443">
    <property type="entry name" value="RbsD/FucU_mutarotase"/>
</dbReference>
<gene>
    <name evidence="4" type="ORF">METZ01_LOCUS74750</name>
</gene>
<comment type="catalytic activity">
    <reaction evidence="2">
        <text>alpha-L-fucose = beta-L-fucose</text>
        <dbReference type="Rhea" id="RHEA:25580"/>
        <dbReference type="ChEBI" id="CHEBI:42548"/>
        <dbReference type="ChEBI" id="CHEBI:42589"/>
        <dbReference type="EC" id="5.1.3.29"/>
    </reaction>
</comment>
<protein>
    <recommendedName>
        <fullName evidence="3">L-fucose mutarotase</fullName>
        <ecNumber evidence="3">5.1.3.29</ecNumber>
    </recommendedName>
</protein>
<dbReference type="InterPro" id="IPR007721">
    <property type="entry name" value="RbsD_FucU"/>
</dbReference>
<dbReference type="PANTHER" id="PTHR31690">
    <property type="entry name" value="FUCOSE MUTAROTASE"/>
    <property type="match status" value="1"/>
</dbReference>
<dbReference type="Gene3D" id="3.40.1650.10">
    <property type="entry name" value="RbsD-like domain"/>
    <property type="match status" value="1"/>
</dbReference>
<keyword evidence="1" id="KW-0413">Isomerase</keyword>
<sequence length="154" mass="17209">MLKNINPHLNAELLYVLDSMGHGDELVLTDCNFPSHSTAISTITGKLIFMDGLDIPILAKAILSVFPLDSFVPCPVHCMEVVGNPTEIADCHKDMRNILDETSERHWEMSFIERYAFYERAKNSYAVICAAAERRPYGCFIFTKGVIGPDGKVI</sequence>